<dbReference type="InterPro" id="IPR012338">
    <property type="entry name" value="Beta-lactam/transpept-like"/>
</dbReference>
<reference evidence="6 8" key="1">
    <citation type="submission" date="2017-09" db="EMBL/GenBank/DDBJ databases">
        <title>Complete Genome Sequences of Two Strains of the Meat Spoilage Bacterium Brochothrix thermosphacta Isolated from Ground Chicken.</title>
        <authorList>
            <person name="Paoli G.C."/>
            <person name="Wijey C."/>
            <person name="Chen C.-Y."/>
            <person name="Nguyen L."/>
            <person name="Yan X."/>
            <person name="Irwin P.L."/>
        </authorList>
    </citation>
    <scope>NUCLEOTIDE SEQUENCE [LARGE SCALE GENOMIC DNA]</scope>
    <source>
        <strain evidence="6 8">BI</strain>
    </source>
</reference>
<feature type="binding site" evidence="5">
    <location>
        <position position="186"/>
    </location>
    <ligand>
        <name>substrate</name>
    </ligand>
</feature>
<gene>
    <name evidence="5 6" type="primary">glsA</name>
    <name evidence="7" type="ORF">BTBSAS_20233</name>
    <name evidence="6" type="ORF">CNY62_01205</name>
</gene>
<comment type="catalytic activity">
    <reaction evidence="4 5">
        <text>L-glutamine + H2O = L-glutamate + NH4(+)</text>
        <dbReference type="Rhea" id="RHEA:15889"/>
        <dbReference type="ChEBI" id="CHEBI:15377"/>
        <dbReference type="ChEBI" id="CHEBI:28938"/>
        <dbReference type="ChEBI" id="CHEBI:29985"/>
        <dbReference type="ChEBI" id="CHEBI:58359"/>
        <dbReference type="EC" id="3.5.1.2"/>
    </reaction>
</comment>
<feature type="binding site" evidence="5">
    <location>
        <position position="111"/>
    </location>
    <ligand>
        <name>substrate</name>
    </ligand>
</feature>
<reference evidence="7" key="2">
    <citation type="submission" date="2018-04" db="EMBL/GenBank/DDBJ databases">
        <authorList>
            <person name="Go L.Y."/>
            <person name="Mitchell J.A."/>
        </authorList>
    </citation>
    <scope>NUCLEOTIDE SEQUENCE</scope>
    <source>
        <strain evidence="7">BSAS1 3</strain>
    </source>
</reference>
<keyword evidence="5" id="KW-0007">Acetylation</keyword>
<evidence type="ECO:0000313" key="9">
    <source>
        <dbReference type="Proteomes" id="UP000270190"/>
    </source>
</evidence>
<keyword evidence="3 5" id="KW-0378">Hydrolase</keyword>
<evidence type="ECO:0000256" key="5">
    <source>
        <dbReference type="HAMAP-Rule" id="MF_00313"/>
    </source>
</evidence>
<dbReference type="PANTHER" id="PTHR12544">
    <property type="entry name" value="GLUTAMINASE"/>
    <property type="match status" value="1"/>
</dbReference>
<dbReference type="InterPro" id="IPR015868">
    <property type="entry name" value="Glutaminase"/>
</dbReference>
<dbReference type="KEGG" id="bths:CNY62_01205"/>
<evidence type="ECO:0000313" key="8">
    <source>
        <dbReference type="Proteomes" id="UP000243591"/>
    </source>
</evidence>
<organism evidence="6 8">
    <name type="scientific">Brochothrix thermosphacta</name>
    <name type="common">Microbacterium thermosphactum</name>
    <dbReference type="NCBI Taxonomy" id="2756"/>
    <lineage>
        <taxon>Bacteria</taxon>
        <taxon>Bacillati</taxon>
        <taxon>Bacillota</taxon>
        <taxon>Bacilli</taxon>
        <taxon>Bacillales</taxon>
        <taxon>Listeriaceae</taxon>
        <taxon>Brochothrix</taxon>
    </lineage>
</organism>
<dbReference type="Gene3D" id="1.10.1500.10">
    <property type="match status" value="1"/>
</dbReference>
<feature type="binding site" evidence="5">
    <location>
        <position position="162"/>
    </location>
    <ligand>
        <name>substrate</name>
    </ligand>
</feature>
<name>A0A1D2KID4_BROTH</name>
<evidence type="ECO:0000256" key="1">
    <source>
        <dbReference type="ARBA" id="ARBA00011076"/>
    </source>
</evidence>
<dbReference type="EMBL" id="OUNC01000012">
    <property type="protein sequence ID" value="SPP28363.1"/>
    <property type="molecule type" value="Genomic_DNA"/>
</dbReference>
<dbReference type="AlphaFoldDB" id="A0A1D2KID4"/>
<proteinExistence type="inferred from homology"/>
<evidence type="ECO:0000256" key="3">
    <source>
        <dbReference type="ARBA" id="ARBA00022801"/>
    </source>
</evidence>
<dbReference type="Gene3D" id="3.40.710.10">
    <property type="entry name" value="DD-peptidase/beta-lactamase superfamily"/>
    <property type="match status" value="1"/>
</dbReference>
<dbReference type="Pfam" id="PF04960">
    <property type="entry name" value="Glutaminase"/>
    <property type="match status" value="1"/>
</dbReference>
<accession>A0A1D2KID4</accession>
<protein>
    <recommendedName>
        <fullName evidence="2 5">Glutaminase</fullName>
        <ecNumber evidence="2 5">3.5.1.2</ecNumber>
    </recommendedName>
</protein>
<dbReference type="EMBL" id="CP023483">
    <property type="protein sequence ID" value="ATF25107.1"/>
    <property type="molecule type" value="Genomic_DNA"/>
</dbReference>
<evidence type="ECO:0000313" key="7">
    <source>
        <dbReference type="EMBL" id="SPP28363.1"/>
    </source>
</evidence>
<dbReference type="SUPFAM" id="SSF56601">
    <property type="entry name" value="beta-lactamase/transpeptidase-like"/>
    <property type="match status" value="1"/>
</dbReference>
<comment type="subunit">
    <text evidence="5">Homotetramer.</text>
</comment>
<dbReference type="HAMAP" id="MF_00313">
    <property type="entry name" value="Glutaminase"/>
    <property type="match status" value="1"/>
</dbReference>
<dbReference type="GO" id="GO:0006543">
    <property type="term" value="P:L-glutamine catabolic process"/>
    <property type="evidence" value="ECO:0007669"/>
    <property type="project" value="TreeGrafter"/>
</dbReference>
<evidence type="ECO:0000313" key="6">
    <source>
        <dbReference type="EMBL" id="ATF25107.1"/>
    </source>
</evidence>
<feature type="binding site" evidence="5">
    <location>
        <position position="253"/>
    </location>
    <ligand>
        <name>substrate</name>
    </ligand>
</feature>
<feature type="binding site" evidence="5">
    <location>
        <position position="155"/>
    </location>
    <ligand>
        <name>substrate</name>
    </ligand>
</feature>
<dbReference type="EC" id="3.5.1.2" evidence="2 5"/>
<dbReference type="OrthoDB" id="9788822at2"/>
<reference evidence="9" key="3">
    <citation type="submission" date="2018-04" db="EMBL/GenBank/DDBJ databases">
        <authorList>
            <person name="Illikoud N."/>
        </authorList>
    </citation>
    <scope>NUCLEOTIDE SEQUENCE [LARGE SCALE GENOMIC DNA]</scope>
</reference>
<feature type="binding site" evidence="5">
    <location>
        <position position="235"/>
    </location>
    <ligand>
        <name>substrate</name>
    </ligand>
</feature>
<dbReference type="GeneID" id="66538262"/>
<evidence type="ECO:0000256" key="2">
    <source>
        <dbReference type="ARBA" id="ARBA00012918"/>
    </source>
</evidence>
<evidence type="ECO:0000256" key="4">
    <source>
        <dbReference type="ARBA" id="ARBA00049534"/>
    </source>
</evidence>
<dbReference type="PANTHER" id="PTHR12544:SF32">
    <property type="entry name" value="GLUTAMINASE 1"/>
    <property type="match status" value="1"/>
</dbReference>
<dbReference type="GO" id="GO:0006537">
    <property type="term" value="P:glutamate biosynthetic process"/>
    <property type="evidence" value="ECO:0007669"/>
    <property type="project" value="TreeGrafter"/>
</dbReference>
<dbReference type="NCBIfam" id="TIGR03814">
    <property type="entry name" value="Gln_ase"/>
    <property type="match status" value="1"/>
</dbReference>
<keyword evidence="8" id="KW-1185">Reference proteome</keyword>
<dbReference type="Proteomes" id="UP000243591">
    <property type="component" value="Chromosome"/>
</dbReference>
<dbReference type="RefSeq" id="WP_036027599.1">
    <property type="nucleotide sequence ID" value="NZ_CBCPJR010000001.1"/>
</dbReference>
<comment type="similarity">
    <text evidence="1 5">Belongs to the glutaminase family.</text>
</comment>
<feature type="binding site" evidence="5">
    <location>
        <position position="60"/>
    </location>
    <ligand>
        <name>substrate</name>
    </ligand>
</feature>
<dbReference type="Proteomes" id="UP000270190">
    <property type="component" value="Unassembled WGS sequence"/>
</dbReference>
<dbReference type="STRING" id="2756.BFR44_02310"/>
<sequence>MRENLIDLVHNSTLKTVNGKVATYIPALAEADGQQFSVCLTDINQSYEYGDTETTFTLQSVVKVISFMLAADHHGLTMMMDFVDVEPTGDSFNSIVRLESANTKPFNPMINAGAITVASLLPGETPTEKVEVVTSFLEKLLQKEITINQKIYQSEYDSADHNRAIAYILKANGYLEAGVENAIQTYLQLCSIEVTVGDLAEIALFFAQDGQNERICIDGAILKVSKALMLTCGMYNSSGKFAAFVGLPAKSGVSGAIIAVVKSGMIEDLKGPIGIGLYGPAIDTVGNSVAGVDFLMELVKKYNLSVF</sequence>
<dbReference type="GO" id="GO:0004359">
    <property type="term" value="F:glutaminase activity"/>
    <property type="evidence" value="ECO:0007669"/>
    <property type="project" value="UniProtKB-UniRule"/>
</dbReference>